<evidence type="ECO:0000259" key="2">
    <source>
        <dbReference type="Pfam" id="PF14252"/>
    </source>
</evidence>
<accession>A0A6S4T8Y6</accession>
<evidence type="ECO:0000313" key="3">
    <source>
        <dbReference type="EMBL" id="BBQ31061.1"/>
    </source>
</evidence>
<dbReference type="Pfam" id="PF14252">
    <property type="entry name" value="DUF4347"/>
    <property type="match status" value="1"/>
</dbReference>
<reference evidence="3 4" key="1">
    <citation type="submission" date="2019-12" db="EMBL/GenBank/DDBJ databases">
        <title>complete genome sequences of Aeromonas caviae str. WP2-W18-ESBL-01 isolated from wastewater treatment plant effluent.</title>
        <authorList>
            <person name="Sekizuka T."/>
            <person name="Itokawa K."/>
            <person name="Yatsu K."/>
            <person name="Inamine Y."/>
            <person name="Kuroda M."/>
        </authorList>
    </citation>
    <scope>NUCLEOTIDE SEQUENCE [LARGE SCALE GENOMIC DNA]</scope>
    <source>
        <strain evidence="3 4">WP2-W18-ESBL-01</strain>
    </source>
</reference>
<dbReference type="InterPro" id="IPR025592">
    <property type="entry name" value="DUF4347"/>
</dbReference>
<feature type="domain" description="DUF4347" evidence="2">
    <location>
        <begin position="71"/>
        <end position="219"/>
    </location>
</feature>
<dbReference type="Pfam" id="PF16184">
    <property type="entry name" value="Cadherin_3"/>
    <property type="match status" value="1"/>
</dbReference>
<sequence length="470" mass="47391">MSRKNSGLRSASMALALEPRLLFDGAGAVAVADGFDAGQGAYVEPPDSDHTPAADARPSEALEQGPGSETLLIIDARVADHQSLLADLPGNVTVRVIGVEESGIAVISEALAEGGDFDAVHIVSHGSAGALSLGSDAIRNDTLAGQSEALQGWAQHLAADADILLYGCDIAQGEAGQALVTELARLTGADIAASTNATGSAEQGGDWVLERQTGRIEAATLSGVGFAGLLVAPTLKDVAPADAPTSVGENTGGKVGEGIEISGTGSDVLTVTASVAKGTLSQTSFTGNAAAVQAWLASLTYSYSGISETGDSDRLSLSVVNITTGGTTTFTRDFAVAAENDAPTLTPPASGAGRLTVKEGGSVTFSAGTGNGTVGSPVNQINLGLVDLDNTRNQVIIKITSLPAHGLLKLNGNELAVGSTFAVSDINKLEYQHTGGEVLSTTTDAFLITVDDGAGGRLTNQQVTIDITAR</sequence>
<feature type="compositionally biased region" description="Basic and acidic residues" evidence="1">
    <location>
        <begin position="47"/>
        <end position="60"/>
    </location>
</feature>
<evidence type="ECO:0000313" key="4">
    <source>
        <dbReference type="Proteomes" id="UP000515756"/>
    </source>
</evidence>
<proteinExistence type="predicted"/>
<dbReference type="EMBL" id="AP021927">
    <property type="protein sequence ID" value="BBQ31061.1"/>
    <property type="molecule type" value="Genomic_DNA"/>
</dbReference>
<feature type="region of interest" description="Disordered" evidence="1">
    <location>
        <begin position="40"/>
        <end position="64"/>
    </location>
</feature>
<evidence type="ECO:0000256" key="1">
    <source>
        <dbReference type="SAM" id="MobiDB-lite"/>
    </source>
</evidence>
<protein>
    <recommendedName>
        <fullName evidence="2">DUF4347 domain-containing protein</fullName>
    </recommendedName>
</protein>
<dbReference type="AlphaFoldDB" id="A0A6S4T8Y6"/>
<dbReference type="RefSeq" id="WP_182935021.1">
    <property type="nucleotide sequence ID" value="NZ_AP021927.1"/>
</dbReference>
<dbReference type="Proteomes" id="UP000515756">
    <property type="component" value="Chromosome"/>
</dbReference>
<organism evidence="3 4">
    <name type="scientific">Aeromonas caviae</name>
    <name type="common">Aeromonas punctata</name>
    <dbReference type="NCBI Taxonomy" id="648"/>
    <lineage>
        <taxon>Bacteria</taxon>
        <taxon>Pseudomonadati</taxon>
        <taxon>Pseudomonadota</taxon>
        <taxon>Gammaproteobacteria</taxon>
        <taxon>Aeromonadales</taxon>
        <taxon>Aeromonadaceae</taxon>
        <taxon>Aeromonas</taxon>
    </lineage>
</organism>
<name>A0A6S4T8Y6_AERCA</name>
<gene>
    <name evidence="3" type="ORF">WP2W18E01_26430</name>
</gene>